<feature type="transmembrane region" description="Helical" evidence="1">
    <location>
        <begin position="42"/>
        <end position="65"/>
    </location>
</feature>
<dbReference type="Pfam" id="PF06522">
    <property type="entry name" value="B12D"/>
    <property type="match status" value="1"/>
</dbReference>
<reference evidence="2 3" key="1">
    <citation type="submission" date="2019-01" db="EMBL/GenBank/DDBJ databases">
        <title>Nuclear Genome Assembly of the Microalgal Biofuel strain Nannochloropsis salina CCMP1776.</title>
        <authorList>
            <person name="Hovde B."/>
        </authorList>
    </citation>
    <scope>NUCLEOTIDE SEQUENCE [LARGE SCALE GENOMIC DNA]</scope>
    <source>
        <strain evidence="2 3">CCMP1776</strain>
    </source>
</reference>
<comment type="caution">
    <text evidence="2">The sequence shown here is derived from an EMBL/GenBank/DDBJ whole genome shotgun (WGS) entry which is preliminary data.</text>
</comment>
<dbReference type="EMBL" id="SDOX01000145">
    <property type="protein sequence ID" value="TFJ80926.1"/>
    <property type="molecule type" value="Genomic_DNA"/>
</dbReference>
<keyword evidence="1" id="KW-1133">Transmembrane helix</keyword>
<organism evidence="2 3">
    <name type="scientific">Nannochloropsis salina CCMP1776</name>
    <dbReference type="NCBI Taxonomy" id="1027361"/>
    <lineage>
        <taxon>Eukaryota</taxon>
        <taxon>Sar</taxon>
        <taxon>Stramenopiles</taxon>
        <taxon>Ochrophyta</taxon>
        <taxon>Eustigmatophyceae</taxon>
        <taxon>Eustigmatales</taxon>
        <taxon>Monodopsidaceae</taxon>
        <taxon>Microchloropsis</taxon>
        <taxon>Microchloropsis salina</taxon>
    </lineage>
</organism>
<dbReference type="InterPro" id="IPR010530">
    <property type="entry name" value="B12D"/>
</dbReference>
<protein>
    <submittedName>
        <fullName evidence="2">Uncharacterized protein</fullName>
    </submittedName>
</protein>
<keyword evidence="1" id="KW-0472">Membrane</keyword>
<keyword evidence="3" id="KW-1185">Reference proteome</keyword>
<evidence type="ECO:0000313" key="2">
    <source>
        <dbReference type="EMBL" id="TFJ80926.1"/>
    </source>
</evidence>
<name>A0A4D9CQ97_9STRA</name>
<evidence type="ECO:0000313" key="3">
    <source>
        <dbReference type="Proteomes" id="UP000355283"/>
    </source>
</evidence>
<dbReference type="Proteomes" id="UP000355283">
    <property type="component" value="Unassembled WGS sequence"/>
</dbReference>
<gene>
    <name evidence="2" type="ORF">NSK_007569</name>
</gene>
<evidence type="ECO:0000256" key="1">
    <source>
        <dbReference type="SAM" id="Phobius"/>
    </source>
</evidence>
<accession>A0A4D9CQ97</accession>
<proteinExistence type="predicted"/>
<dbReference type="OrthoDB" id="70919at2759"/>
<sequence>MFRAALFKASRSMPMARYSNHARHVVHRHASTGRSAWLRDPAVYPLLGIIGSAMVLCSTFMVHFTTSSPDIRINKTKRQSVVRVD</sequence>
<dbReference type="AlphaFoldDB" id="A0A4D9CQ97"/>
<keyword evidence="1" id="KW-0812">Transmembrane</keyword>